<proteinExistence type="predicted"/>
<evidence type="ECO:0000313" key="2">
    <source>
        <dbReference type="Proteomes" id="UP000254331"/>
    </source>
</evidence>
<protein>
    <submittedName>
        <fullName evidence="1">Uncharacterized protein</fullName>
    </submittedName>
</protein>
<dbReference type="EMBL" id="UGTW01000001">
    <property type="protein sequence ID" value="SUC15386.1"/>
    <property type="molecule type" value="Genomic_DNA"/>
</dbReference>
<accession>A0A379F735</accession>
<dbReference type="AlphaFoldDB" id="A0A379F735"/>
<dbReference type="RefSeq" id="WP_115370471.1">
    <property type="nucleotide sequence ID" value="NZ_UGTW01000001.1"/>
</dbReference>
<sequence>MALDDKFKDEAVNNNIETQPCENNIKEGVFLSDDKNIIDALDKFSRSPFDEDWEEVESEQFPGELAHETMPTGIPLDALMAYVDQVSQDDSFDPKIRLIAEEIKGHDKLQEAIRNHFDPDGGENTEDFLNFMLAFIPANERPEDAGLTYKGMKSKYNKYHYKIDFKLIRTQVHGIQDFDSIDGAIDQQDEIKMLLGYKNVMLSHVDYKSKKRTITITPKLIIQGLELGKGKKDKVTEKDYDELASDLVSFIISEIKEQEVKEKIELGKSIVVDIAFLLTGIGGVLTLAKNGARALPLIAEGFNIIYTTNELIEDTSALWGYNNDKGYNVLLNSMKYLDSKTGETKGFVTTYHAMNMFMCFGKKVKTQVITSGISTSLGTAISVSSITGEPQIMDINK</sequence>
<dbReference type="Proteomes" id="UP000254331">
    <property type="component" value="Unassembled WGS sequence"/>
</dbReference>
<reference evidence="1 2" key="1">
    <citation type="submission" date="2018-06" db="EMBL/GenBank/DDBJ databases">
        <authorList>
            <consortium name="Pathogen Informatics"/>
            <person name="Doyle S."/>
        </authorList>
    </citation>
    <scope>NUCLEOTIDE SEQUENCE [LARGE SCALE GENOMIC DNA]</scope>
    <source>
        <strain evidence="1 2">NCTC10376</strain>
    </source>
</reference>
<gene>
    <name evidence="1" type="ORF">NCTC10376_01227</name>
</gene>
<evidence type="ECO:0000313" key="1">
    <source>
        <dbReference type="EMBL" id="SUC15386.1"/>
    </source>
</evidence>
<organism evidence="1 2">
    <name type="scientific">Proteus vulgaris</name>
    <dbReference type="NCBI Taxonomy" id="585"/>
    <lineage>
        <taxon>Bacteria</taxon>
        <taxon>Pseudomonadati</taxon>
        <taxon>Pseudomonadota</taxon>
        <taxon>Gammaproteobacteria</taxon>
        <taxon>Enterobacterales</taxon>
        <taxon>Morganellaceae</taxon>
        <taxon>Proteus</taxon>
    </lineage>
</organism>
<name>A0A379F735_PROVU</name>